<comment type="caution">
    <text evidence="2">The sequence shown here is derived from an EMBL/GenBank/DDBJ whole genome shotgun (WGS) entry which is preliminary data.</text>
</comment>
<evidence type="ECO:0000256" key="1">
    <source>
        <dbReference type="SAM" id="SignalP"/>
    </source>
</evidence>
<keyword evidence="1" id="KW-0732">Signal</keyword>
<dbReference type="Gene3D" id="3.40.50.1820">
    <property type="entry name" value="alpha/beta hydrolase"/>
    <property type="match status" value="1"/>
</dbReference>
<name>A0AAN9UZV0_9PEZI</name>
<dbReference type="SUPFAM" id="SSF53474">
    <property type="entry name" value="alpha/beta-Hydrolases"/>
    <property type="match status" value="1"/>
</dbReference>
<evidence type="ECO:0000313" key="2">
    <source>
        <dbReference type="EMBL" id="KAK7756187.1"/>
    </source>
</evidence>
<proteinExistence type="predicted"/>
<dbReference type="PANTHER" id="PTHR37574">
    <property type="entry name" value="LIPASE B"/>
    <property type="match status" value="1"/>
</dbReference>
<feature type="signal peptide" evidence="1">
    <location>
        <begin position="1"/>
        <end position="22"/>
    </location>
</feature>
<gene>
    <name evidence="2" type="ORF">SLS62_001780</name>
</gene>
<feature type="chain" id="PRO_5042857436" description="Alpha/beta-hydrolase" evidence="1">
    <location>
        <begin position="23"/>
        <end position="353"/>
    </location>
</feature>
<dbReference type="EMBL" id="JAKJXP020000008">
    <property type="protein sequence ID" value="KAK7756187.1"/>
    <property type="molecule type" value="Genomic_DNA"/>
</dbReference>
<reference evidence="2 3" key="1">
    <citation type="submission" date="2024-02" db="EMBL/GenBank/DDBJ databases">
        <title>De novo assembly and annotation of 12 fungi associated with fruit tree decline syndrome in Ontario, Canada.</title>
        <authorList>
            <person name="Sulman M."/>
            <person name="Ellouze W."/>
            <person name="Ilyukhin E."/>
        </authorList>
    </citation>
    <scope>NUCLEOTIDE SEQUENCE [LARGE SCALE GENOMIC DNA]</scope>
    <source>
        <strain evidence="2 3">M11/M66-122</strain>
    </source>
</reference>
<evidence type="ECO:0008006" key="4">
    <source>
        <dbReference type="Google" id="ProtNLM"/>
    </source>
</evidence>
<dbReference type="Proteomes" id="UP001320420">
    <property type="component" value="Unassembled WGS sequence"/>
</dbReference>
<accession>A0AAN9UZV0</accession>
<protein>
    <recommendedName>
        <fullName evidence="4">Alpha/beta-hydrolase</fullName>
    </recommendedName>
</protein>
<dbReference type="PANTHER" id="PTHR37574:SF1">
    <property type="entry name" value="LIPASE B"/>
    <property type="match status" value="1"/>
</dbReference>
<keyword evidence="3" id="KW-1185">Reference proteome</keyword>
<dbReference type="InterPro" id="IPR053228">
    <property type="entry name" value="Stereospecific_Lipase"/>
</dbReference>
<evidence type="ECO:0000313" key="3">
    <source>
        <dbReference type="Proteomes" id="UP001320420"/>
    </source>
</evidence>
<dbReference type="InterPro" id="IPR029058">
    <property type="entry name" value="AB_hydrolase_fold"/>
</dbReference>
<organism evidence="2 3">
    <name type="scientific">Diatrype stigma</name>
    <dbReference type="NCBI Taxonomy" id="117547"/>
    <lineage>
        <taxon>Eukaryota</taxon>
        <taxon>Fungi</taxon>
        <taxon>Dikarya</taxon>
        <taxon>Ascomycota</taxon>
        <taxon>Pezizomycotina</taxon>
        <taxon>Sordariomycetes</taxon>
        <taxon>Xylariomycetidae</taxon>
        <taxon>Xylariales</taxon>
        <taxon>Diatrypaceae</taxon>
        <taxon>Diatrype</taxon>
    </lineage>
</organism>
<sequence length="353" mass="38656">MAWSRYLSLSVALLATLWALKGAPGGVDEGSLLLPSGSDPEYSVDLSPLDQAISCPTYVEGPKGVVLLVHGTGVTPQMNWDHTVLPPLIEHRFQPCYVAVPQRLLLDGQRSAEFVSYAIKKVANDYPSSGGVSIISWSAGALVTQWTLTFYPETRAVVKQHIALGPSYRGSWMMAPLFYLNRYSESVVQQLPWSSFLTALRNFGGTRAIVPTTNIGSSTDQVVQPGFLGEWLGGYHDAWRLSGPLASNIDLFKVCLPSALSKGSLPRFFTHESLLWEAASHRLIFDALKNSETFVGNANAIKSGDCGSRLAPGLKAEWEEEHAGILPELFKYAQTLELDGWPEVPLRDYATRT</sequence>
<dbReference type="AlphaFoldDB" id="A0AAN9UZV0"/>